<dbReference type="OrthoDB" id="9768177at2"/>
<name>A0A2D1U8M5_9SPHI</name>
<dbReference type="FunFam" id="2.170.130.10:FF:000003">
    <property type="entry name" value="SusC/RagA family TonB-linked outer membrane protein"/>
    <property type="match status" value="1"/>
</dbReference>
<dbReference type="Pfam" id="PF13715">
    <property type="entry name" value="CarbopepD_reg_2"/>
    <property type="match status" value="1"/>
</dbReference>
<comment type="similarity">
    <text evidence="1">Belongs to the TonB-dependent receptor family.</text>
</comment>
<dbReference type="Pfam" id="PF07715">
    <property type="entry name" value="Plug"/>
    <property type="match status" value="1"/>
</dbReference>
<gene>
    <name evidence="3" type="ORF">CPT03_16230</name>
</gene>
<dbReference type="InterPro" id="IPR039426">
    <property type="entry name" value="TonB-dep_rcpt-like"/>
</dbReference>
<dbReference type="KEGG" id="pgs:CPT03_16230"/>
<dbReference type="InterPro" id="IPR008969">
    <property type="entry name" value="CarboxyPept-like_regulatory"/>
</dbReference>
<dbReference type="AlphaFoldDB" id="A0A2D1U8M5"/>
<keyword evidence="1" id="KW-1134">Transmembrane beta strand</keyword>
<reference evidence="3 4" key="1">
    <citation type="submission" date="2017-10" db="EMBL/GenBank/DDBJ databases">
        <title>Whole genome of Pedobacter ginsengisoli T01R-27 isolated from tomato rhizosphere.</title>
        <authorList>
            <person name="Weon H.-Y."/>
            <person name="Lee S.A."/>
            <person name="Sang M.K."/>
            <person name="Song J."/>
        </authorList>
    </citation>
    <scope>NUCLEOTIDE SEQUENCE [LARGE SCALE GENOMIC DNA]</scope>
    <source>
        <strain evidence="3 4">T01R-27</strain>
    </source>
</reference>
<dbReference type="Gene3D" id="2.170.130.10">
    <property type="entry name" value="TonB-dependent receptor, plug domain"/>
    <property type="match status" value="1"/>
</dbReference>
<organism evidence="3 4">
    <name type="scientific">Pedobacter ginsengisoli</name>
    <dbReference type="NCBI Taxonomy" id="363852"/>
    <lineage>
        <taxon>Bacteria</taxon>
        <taxon>Pseudomonadati</taxon>
        <taxon>Bacteroidota</taxon>
        <taxon>Sphingobacteriia</taxon>
        <taxon>Sphingobacteriales</taxon>
        <taxon>Sphingobacteriaceae</taxon>
        <taxon>Pedobacter</taxon>
    </lineage>
</organism>
<dbReference type="NCBIfam" id="TIGR04056">
    <property type="entry name" value="OMP_RagA_SusC"/>
    <property type="match status" value="1"/>
</dbReference>
<keyword evidence="4" id="KW-1185">Reference proteome</keyword>
<proteinExistence type="inferred from homology"/>
<evidence type="ECO:0000259" key="2">
    <source>
        <dbReference type="Pfam" id="PF07715"/>
    </source>
</evidence>
<dbReference type="Gene3D" id="2.60.40.1120">
    <property type="entry name" value="Carboxypeptidase-like, regulatory domain"/>
    <property type="match status" value="1"/>
</dbReference>
<dbReference type="SUPFAM" id="SSF56935">
    <property type="entry name" value="Porins"/>
    <property type="match status" value="1"/>
</dbReference>
<keyword evidence="1" id="KW-0472">Membrane</keyword>
<dbReference type="InterPro" id="IPR023997">
    <property type="entry name" value="TonB-dep_OMP_SusC/RagA_CS"/>
</dbReference>
<dbReference type="InterPro" id="IPR037066">
    <property type="entry name" value="Plug_dom_sf"/>
</dbReference>
<dbReference type="PROSITE" id="PS52016">
    <property type="entry name" value="TONB_DEPENDENT_REC_3"/>
    <property type="match status" value="1"/>
</dbReference>
<dbReference type="SUPFAM" id="SSF49464">
    <property type="entry name" value="Carboxypeptidase regulatory domain-like"/>
    <property type="match status" value="1"/>
</dbReference>
<dbReference type="GO" id="GO:0009279">
    <property type="term" value="C:cell outer membrane"/>
    <property type="evidence" value="ECO:0007669"/>
    <property type="project" value="UniProtKB-SubCell"/>
</dbReference>
<dbReference type="Proteomes" id="UP000223749">
    <property type="component" value="Chromosome"/>
</dbReference>
<keyword evidence="1" id="KW-0812">Transmembrane</keyword>
<dbReference type="RefSeq" id="WP_099439804.1">
    <property type="nucleotide sequence ID" value="NZ_CP024091.1"/>
</dbReference>
<dbReference type="NCBIfam" id="TIGR04057">
    <property type="entry name" value="SusC_RagA_signa"/>
    <property type="match status" value="1"/>
</dbReference>
<dbReference type="InterPro" id="IPR012910">
    <property type="entry name" value="Plug_dom"/>
</dbReference>
<comment type="subcellular location">
    <subcellularLocation>
        <location evidence="1">Cell outer membrane</location>
        <topology evidence="1">Multi-pass membrane protein</topology>
    </subcellularLocation>
</comment>
<dbReference type="InterPro" id="IPR023996">
    <property type="entry name" value="TonB-dep_OMP_SusC/RagA"/>
</dbReference>
<sequence length="463" mass="49587">MKKLDSNFRGFDLKCPVLLLGIFIIFFLPLVTKGQSRTVTGIVTDAQQIPMPGITVVIKNSKNVTQTDAEGRYQIAATTADELEFSYIGFDTQTIKVGDKTTINITLLSSTTGLDEVVVVGYGMQKKVNLTGSVATIESKSLENRPITNVSSALAGLAPGVFVRQSSGRPGSDGATIRIRGTGTLNSNNALVIIDGIQGVMDAVNPEDIESISVLKDAASASIYGSLAANGVILITTKKGSKKKTVVTYSGILSQTQPSNLPTFVSDYVTHMNLVNEGYRNLGQNNIYTQATIDTWTDANQNPTGVNSLGVPNNIAYPNTNWGDVIFQNKVLQNHNVSLNGGAENISFLLSAGYLGNPGTMKNTELNRYQFRANVEAKVTKFLTVGTQTFASMQTAGMANTANAFNFLRQTTPGVYPVLDGKYGFPQAPEESATANNILTYLNSTGGVTGNQELIQLCMQTWT</sequence>
<feature type="domain" description="TonB-dependent receptor plug" evidence="2">
    <location>
        <begin position="127"/>
        <end position="232"/>
    </location>
</feature>
<dbReference type="EMBL" id="CP024091">
    <property type="protein sequence ID" value="ATP57894.1"/>
    <property type="molecule type" value="Genomic_DNA"/>
</dbReference>
<evidence type="ECO:0000313" key="3">
    <source>
        <dbReference type="EMBL" id="ATP57894.1"/>
    </source>
</evidence>
<accession>A0A2D1U8M5</accession>
<evidence type="ECO:0000313" key="4">
    <source>
        <dbReference type="Proteomes" id="UP000223749"/>
    </source>
</evidence>
<protein>
    <recommendedName>
        <fullName evidence="2">TonB-dependent receptor plug domain-containing protein</fullName>
    </recommendedName>
</protein>
<keyword evidence="1" id="KW-0813">Transport</keyword>
<evidence type="ECO:0000256" key="1">
    <source>
        <dbReference type="PROSITE-ProRule" id="PRU01360"/>
    </source>
</evidence>
<keyword evidence="1" id="KW-0998">Cell outer membrane</keyword>